<dbReference type="GO" id="GO:0000245">
    <property type="term" value="P:spliceosomal complex assembly"/>
    <property type="evidence" value="ECO:0007669"/>
    <property type="project" value="InterPro"/>
</dbReference>
<dbReference type="EMBL" id="JAGDFL010000035">
    <property type="protein sequence ID" value="KAG7400246.1"/>
    <property type="molecule type" value="Genomic_DNA"/>
</dbReference>
<organism evidence="1 2">
    <name type="scientific">Phytophthora boehmeriae</name>
    <dbReference type="NCBI Taxonomy" id="109152"/>
    <lineage>
        <taxon>Eukaryota</taxon>
        <taxon>Sar</taxon>
        <taxon>Stramenopiles</taxon>
        <taxon>Oomycota</taxon>
        <taxon>Peronosporomycetes</taxon>
        <taxon>Peronosporales</taxon>
        <taxon>Peronosporaceae</taxon>
        <taxon>Phytophthora</taxon>
    </lineage>
</organism>
<dbReference type="PANTHER" id="PTHR14710">
    <property type="entry name" value="GEM-ASSOCIATED PROTEIN 6"/>
    <property type="match status" value="1"/>
</dbReference>
<reference evidence="1" key="1">
    <citation type="submission" date="2021-02" db="EMBL/GenBank/DDBJ databases">
        <authorList>
            <person name="Palmer J.M."/>
        </authorList>
    </citation>
    <scope>NUCLEOTIDE SEQUENCE</scope>
    <source>
        <strain evidence="1">SCRP23</strain>
    </source>
</reference>
<dbReference type="Proteomes" id="UP000693981">
    <property type="component" value="Unassembled WGS sequence"/>
</dbReference>
<sequence>MSSERSLFGEFKELIGLPVRVQLQDRTSTSGVLYCVDPEADHVALLCPSGQDASYSIKILLAHHVKTLAASDDENLPTLAELQESLRVDSDANEEDSMSPHHRREQLSQFLSKSFVPFETAADGSMRLFGGAATLREPFRTVECANGQLLRRLQQLLGQFDHQLKLNAEGAGGISP</sequence>
<dbReference type="GO" id="GO:0000387">
    <property type="term" value="P:spliceosomal snRNP assembly"/>
    <property type="evidence" value="ECO:0007669"/>
    <property type="project" value="TreeGrafter"/>
</dbReference>
<dbReference type="GO" id="GO:0005634">
    <property type="term" value="C:nucleus"/>
    <property type="evidence" value="ECO:0007669"/>
    <property type="project" value="InterPro"/>
</dbReference>
<accession>A0A8T1X3D1</accession>
<evidence type="ECO:0000313" key="2">
    <source>
        <dbReference type="Proteomes" id="UP000693981"/>
    </source>
</evidence>
<dbReference type="GO" id="GO:0032797">
    <property type="term" value="C:SMN complex"/>
    <property type="evidence" value="ECO:0007669"/>
    <property type="project" value="TreeGrafter"/>
</dbReference>
<gene>
    <name evidence="1" type="ORF">PHYBOEH_006584</name>
</gene>
<proteinExistence type="predicted"/>
<keyword evidence="2" id="KW-1185">Reference proteome</keyword>
<comment type="caution">
    <text evidence="1">The sequence shown here is derived from an EMBL/GenBank/DDBJ whole genome shotgun (WGS) entry which is preliminary data.</text>
</comment>
<dbReference type="PANTHER" id="PTHR14710:SF2">
    <property type="entry name" value="GEM-ASSOCIATED PROTEIN 6"/>
    <property type="match status" value="1"/>
</dbReference>
<evidence type="ECO:0008006" key="3">
    <source>
        <dbReference type="Google" id="ProtNLM"/>
    </source>
</evidence>
<dbReference type="OrthoDB" id="77463at2759"/>
<dbReference type="InterPro" id="IPR009422">
    <property type="entry name" value="Gemin6"/>
</dbReference>
<dbReference type="AlphaFoldDB" id="A0A8T1X3D1"/>
<name>A0A8T1X3D1_9STRA</name>
<evidence type="ECO:0000313" key="1">
    <source>
        <dbReference type="EMBL" id="KAG7400246.1"/>
    </source>
</evidence>
<protein>
    <recommendedName>
        <fullName evidence="3">Gem-associated protein 6</fullName>
    </recommendedName>
</protein>